<dbReference type="Pfam" id="PF07083">
    <property type="entry name" value="DUF1351"/>
    <property type="match status" value="1"/>
</dbReference>
<evidence type="ECO:0000313" key="1">
    <source>
        <dbReference type="EMBL" id="BAP85983.1"/>
    </source>
</evidence>
<sequence>MAEIKPVVFNEFEATKKSLDSELNKYRDLIVTDTKQAKKVRAGLNKLVKNVDDRKKELKRPYVDAYKGMERQANDLKSMIHEVKEPIDAQIKTIEMGEKMRRETRMKDLIASMAFSYQIDPDKVEVKSKWLTKSISDIELKREIGEQLTLMNRFSVGKLPDGINKQSGQFINDDGEIVYKYSVSLYVTDDELETVVSCLDENEIHYMQNKEG</sequence>
<proteinExistence type="predicted"/>
<dbReference type="HOGENOM" id="CLU_1298464_0_0_9"/>
<dbReference type="EMBL" id="AP014680">
    <property type="protein sequence ID" value="BAP85983.1"/>
    <property type="molecule type" value="Genomic_DNA"/>
</dbReference>
<evidence type="ECO:0000313" key="2">
    <source>
        <dbReference type="Proteomes" id="UP000031620"/>
    </source>
</evidence>
<evidence type="ECO:0008006" key="3">
    <source>
        <dbReference type="Google" id="ProtNLM"/>
    </source>
</evidence>
<organism evidence="1 2">
    <name type="scientific">Paucilactobacillus hokkaidonensis JCM 18461</name>
    <dbReference type="NCBI Taxonomy" id="1291742"/>
    <lineage>
        <taxon>Bacteria</taxon>
        <taxon>Bacillati</taxon>
        <taxon>Bacillota</taxon>
        <taxon>Bacilli</taxon>
        <taxon>Lactobacillales</taxon>
        <taxon>Lactobacillaceae</taxon>
        <taxon>Paucilactobacillus</taxon>
    </lineage>
</organism>
<dbReference type="Proteomes" id="UP000031620">
    <property type="component" value="Chromosome"/>
</dbReference>
<dbReference type="InterPro" id="IPR009785">
    <property type="entry name" value="Prophage_Lj928_Orf309"/>
</dbReference>
<dbReference type="KEGG" id="lho:LOOC260_114470"/>
<dbReference type="STRING" id="1291742.LOOC260_114470"/>
<reference evidence="1 2" key="1">
    <citation type="submission" date="2014-11" db="EMBL/GenBank/DDBJ databases">
        <title>Complete genome sequence and analysis of Lactobacillus hokkaidonensis LOOC260T.</title>
        <authorList>
            <person name="Tanizawa Y."/>
            <person name="Tohno M."/>
            <person name="Kaminuma E."/>
            <person name="Nakamura Y."/>
            <person name="Arita M."/>
        </authorList>
    </citation>
    <scope>NUCLEOTIDE SEQUENCE [LARGE SCALE GENOMIC DNA]</scope>
    <source>
        <strain evidence="1 2">LOOC260</strain>
    </source>
</reference>
<name>A0A0A1GYF4_9LACO</name>
<dbReference type="AlphaFoldDB" id="A0A0A1GYF4"/>
<gene>
    <name evidence="1" type="ORF">LOOC260_114470</name>
</gene>
<dbReference type="RefSeq" id="WP_041093982.1">
    <property type="nucleotide sequence ID" value="NZ_AP014680.1"/>
</dbReference>
<protein>
    <recommendedName>
        <fullName evidence="3">Phage protein</fullName>
    </recommendedName>
</protein>
<accession>A0A0A1GYF4</accession>